<evidence type="ECO:0000256" key="1">
    <source>
        <dbReference type="SAM" id="SignalP"/>
    </source>
</evidence>
<proteinExistence type="predicted"/>
<dbReference type="AlphaFoldDB" id="A0A9P1D4J6"/>
<dbReference type="Proteomes" id="UP001152797">
    <property type="component" value="Unassembled WGS sequence"/>
</dbReference>
<keyword evidence="1" id="KW-0732">Signal</keyword>
<keyword evidence="4" id="KW-1185">Reference proteome</keyword>
<gene>
    <name evidence="2" type="ORF">C1SCF055_LOCUS29570</name>
</gene>
<evidence type="ECO:0000313" key="2">
    <source>
        <dbReference type="EMBL" id="CAI4003723.1"/>
    </source>
</evidence>
<dbReference type="EMBL" id="CAMXCT030003322">
    <property type="protein sequence ID" value="CAL4791035.1"/>
    <property type="molecule type" value="Genomic_DNA"/>
</dbReference>
<evidence type="ECO:0000313" key="3">
    <source>
        <dbReference type="EMBL" id="CAL1157098.1"/>
    </source>
</evidence>
<comment type="caution">
    <text evidence="2">The sequence shown here is derived from an EMBL/GenBank/DDBJ whole genome shotgun (WGS) entry which is preliminary data.</text>
</comment>
<sequence>MNSQMHFVQSAALISILQGFVAPLDDTILPGRVDKLEAWCKAFHAIIAYLGKPPYLNSMWFWWESTANTLAFVEAKMFPEQPVMTQTHVAASESKRPIHHLGLDAWKLNNKNLIRPAWEELVSFSDWLYSAYDPTLNADIFESLEDCLLLLESAGHACGLDVCACRPFEVAAGSGGSK</sequence>
<feature type="chain" id="PRO_5043271158" evidence="1">
    <location>
        <begin position="24"/>
        <end position="178"/>
    </location>
</feature>
<reference evidence="2" key="1">
    <citation type="submission" date="2022-10" db="EMBL/GenBank/DDBJ databases">
        <authorList>
            <person name="Chen Y."/>
            <person name="Dougan E. K."/>
            <person name="Chan C."/>
            <person name="Rhodes N."/>
            <person name="Thang M."/>
        </authorList>
    </citation>
    <scope>NUCLEOTIDE SEQUENCE</scope>
</reference>
<dbReference type="EMBL" id="CAMXCT020003322">
    <property type="protein sequence ID" value="CAL1157098.1"/>
    <property type="molecule type" value="Genomic_DNA"/>
</dbReference>
<reference evidence="3" key="2">
    <citation type="submission" date="2024-04" db="EMBL/GenBank/DDBJ databases">
        <authorList>
            <person name="Chen Y."/>
            <person name="Shah S."/>
            <person name="Dougan E. K."/>
            <person name="Thang M."/>
            <person name="Chan C."/>
        </authorList>
    </citation>
    <scope>NUCLEOTIDE SEQUENCE [LARGE SCALE GENOMIC DNA]</scope>
</reference>
<name>A0A9P1D4J6_9DINO</name>
<accession>A0A9P1D4J6</accession>
<feature type="signal peptide" evidence="1">
    <location>
        <begin position="1"/>
        <end position="23"/>
    </location>
</feature>
<organism evidence="2">
    <name type="scientific">Cladocopium goreaui</name>
    <dbReference type="NCBI Taxonomy" id="2562237"/>
    <lineage>
        <taxon>Eukaryota</taxon>
        <taxon>Sar</taxon>
        <taxon>Alveolata</taxon>
        <taxon>Dinophyceae</taxon>
        <taxon>Suessiales</taxon>
        <taxon>Symbiodiniaceae</taxon>
        <taxon>Cladocopium</taxon>
    </lineage>
</organism>
<protein>
    <submittedName>
        <fullName evidence="2">Uncharacterized protein</fullName>
    </submittedName>
</protein>
<dbReference type="EMBL" id="CAMXCT010003322">
    <property type="protein sequence ID" value="CAI4003723.1"/>
    <property type="molecule type" value="Genomic_DNA"/>
</dbReference>
<evidence type="ECO:0000313" key="4">
    <source>
        <dbReference type="Proteomes" id="UP001152797"/>
    </source>
</evidence>